<accession>A0A160TX36</accession>
<proteinExistence type="predicted"/>
<protein>
    <recommendedName>
        <fullName evidence="1">YdhG-like domain-containing protein</fullName>
    </recommendedName>
</protein>
<gene>
    <name evidence="2" type="ORF">MGWOODY_Hyp1735</name>
</gene>
<dbReference type="Gene3D" id="3.90.1150.200">
    <property type="match status" value="1"/>
</dbReference>
<evidence type="ECO:0000313" key="2">
    <source>
        <dbReference type="EMBL" id="CUS55488.1"/>
    </source>
</evidence>
<dbReference type="Pfam" id="PF08818">
    <property type="entry name" value="DUF1801"/>
    <property type="match status" value="1"/>
</dbReference>
<reference evidence="2" key="1">
    <citation type="submission" date="2015-10" db="EMBL/GenBank/DDBJ databases">
        <authorList>
            <person name="Gilbert D.G."/>
        </authorList>
    </citation>
    <scope>NUCLEOTIDE SEQUENCE</scope>
</reference>
<dbReference type="InterPro" id="IPR014922">
    <property type="entry name" value="YdhG-like"/>
</dbReference>
<sequence>MAKTTETWFSELDPAQFEIAESLRASIERAGPGLTCKLAWGFPCWSGTERIFSIAAYKDRCNLQIFYGAELAPSFPDRIEGTGKALRHVKVHSVDQIDAQLDQIIEAAIRLDATDPRPVR</sequence>
<dbReference type="SUPFAM" id="SSF159888">
    <property type="entry name" value="YdhG-like"/>
    <property type="match status" value="1"/>
</dbReference>
<evidence type="ECO:0000259" key="1">
    <source>
        <dbReference type="Pfam" id="PF08818"/>
    </source>
</evidence>
<dbReference type="EMBL" id="CZQD01000001">
    <property type="protein sequence ID" value="CUS55488.1"/>
    <property type="molecule type" value="Genomic_DNA"/>
</dbReference>
<dbReference type="AlphaFoldDB" id="A0A160TX36"/>
<name>A0A160TX36_9ZZZZ</name>
<organism evidence="2">
    <name type="scientific">hydrothermal vent metagenome</name>
    <dbReference type="NCBI Taxonomy" id="652676"/>
    <lineage>
        <taxon>unclassified sequences</taxon>
        <taxon>metagenomes</taxon>
        <taxon>ecological metagenomes</taxon>
    </lineage>
</organism>
<feature type="domain" description="YdhG-like" evidence="1">
    <location>
        <begin position="18"/>
        <end position="109"/>
    </location>
</feature>